<dbReference type="VEuPathDB" id="FungiDB:AMAG_08574"/>
<dbReference type="eggNOG" id="KOG0490">
    <property type="taxonomic scope" value="Eukaryota"/>
</dbReference>
<dbReference type="SMART" id="SM00389">
    <property type="entry name" value="HOX"/>
    <property type="match status" value="1"/>
</dbReference>
<protein>
    <recommendedName>
        <fullName evidence="5">Homeobox domain-containing protein</fullName>
    </recommendedName>
</protein>
<dbReference type="OrthoDB" id="6159439at2759"/>
<dbReference type="GO" id="GO:0000976">
    <property type="term" value="F:transcription cis-regulatory region binding"/>
    <property type="evidence" value="ECO:0007669"/>
    <property type="project" value="TreeGrafter"/>
</dbReference>
<dbReference type="Proteomes" id="UP000054350">
    <property type="component" value="Unassembled WGS sequence"/>
</dbReference>
<dbReference type="Pfam" id="PF00046">
    <property type="entry name" value="Homeodomain"/>
    <property type="match status" value="1"/>
</dbReference>
<feature type="region of interest" description="Disordered" evidence="4">
    <location>
        <begin position="107"/>
        <end position="179"/>
    </location>
</feature>
<keyword evidence="2 3" id="KW-0238">DNA-binding</keyword>
<dbReference type="PANTHER" id="PTHR24323:SF7">
    <property type="entry name" value="HOMEOBOX DOMAIN-CONTAINING PROTEIN"/>
    <property type="match status" value="1"/>
</dbReference>
<gene>
    <name evidence="6" type="ORF">AMAG_08574</name>
</gene>
<reference evidence="7" key="2">
    <citation type="submission" date="2009-11" db="EMBL/GenBank/DDBJ databases">
        <title>The Genome Sequence of Allomyces macrogynus strain ATCC 38327.</title>
        <authorList>
            <consortium name="The Broad Institute Genome Sequencing Platform"/>
            <person name="Russ C."/>
            <person name="Cuomo C."/>
            <person name="Shea T."/>
            <person name="Young S.K."/>
            <person name="Zeng Q."/>
            <person name="Koehrsen M."/>
            <person name="Haas B."/>
            <person name="Borodovsky M."/>
            <person name="Guigo R."/>
            <person name="Alvarado L."/>
            <person name="Berlin A."/>
            <person name="Borenstein D."/>
            <person name="Chen Z."/>
            <person name="Engels R."/>
            <person name="Freedman E."/>
            <person name="Gellesch M."/>
            <person name="Goldberg J."/>
            <person name="Griggs A."/>
            <person name="Gujja S."/>
            <person name="Heiman D."/>
            <person name="Hepburn T."/>
            <person name="Howarth C."/>
            <person name="Jen D."/>
            <person name="Larson L."/>
            <person name="Lewis B."/>
            <person name="Mehta T."/>
            <person name="Park D."/>
            <person name="Pearson M."/>
            <person name="Roberts A."/>
            <person name="Saif S."/>
            <person name="Shenoy N."/>
            <person name="Sisk P."/>
            <person name="Stolte C."/>
            <person name="Sykes S."/>
            <person name="Walk T."/>
            <person name="White J."/>
            <person name="Yandava C."/>
            <person name="Burger G."/>
            <person name="Gray M.W."/>
            <person name="Holland P.W.H."/>
            <person name="King N."/>
            <person name="Lang F.B.F."/>
            <person name="Roger A.J."/>
            <person name="Ruiz-Trillo I."/>
            <person name="Lander E."/>
            <person name="Nusbaum C."/>
        </authorList>
    </citation>
    <scope>NUCLEOTIDE SEQUENCE [LARGE SCALE GENOMIC DNA]</scope>
    <source>
        <strain evidence="7">ATCC 38327</strain>
    </source>
</reference>
<accession>A0A0L0SLV0</accession>
<keyword evidence="2 3" id="KW-0539">Nucleus</keyword>
<dbReference type="SUPFAM" id="SSF46689">
    <property type="entry name" value="Homeodomain-like"/>
    <property type="match status" value="1"/>
</dbReference>
<feature type="region of interest" description="Disordered" evidence="4">
    <location>
        <begin position="1"/>
        <end position="24"/>
    </location>
</feature>
<dbReference type="GO" id="GO:0005634">
    <property type="term" value="C:nucleus"/>
    <property type="evidence" value="ECO:0007669"/>
    <property type="project" value="UniProtKB-SubCell"/>
</dbReference>
<keyword evidence="2 3" id="KW-0371">Homeobox</keyword>
<dbReference type="STRING" id="578462.A0A0L0SLV0"/>
<evidence type="ECO:0000256" key="1">
    <source>
        <dbReference type="ARBA" id="ARBA00004123"/>
    </source>
</evidence>
<dbReference type="CDD" id="cd00086">
    <property type="entry name" value="homeodomain"/>
    <property type="match status" value="1"/>
</dbReference>
<dbReference type="SMR" id="A0A0L0SLV0"/>
<name>A0A0L0SLV0_ALLM3</name>
<evidence type="ECO:0000256" key="2">
    <source>
        <dbReference type="PROSITE-ProRule" id="PRU00108"/>
    </source>
</evidence>
<feature type="compositionally biased region" description="Low complexity" evidence="4">
    <location>
        <begin position="170"/>
        <end position="179"/>
    </location>
</feature>
<dbReference type="PROSITE" id="PS50071">
    <property type="entry name" value="HOMEOBOX_2"/>
    <property type="match status" value="1"/>
</dbReference>
<proteinExistence type="predicted"/>
<dbReference type="InterPro" id="IPR051775">
    <property type="entry name" value="Homeobox_domain"/>
</dbReference>
<comment type="subcellular location">
    <subcellularLocation>
        <location evidence="1 2 3">Nucleus</location>
    </subcellularLocation>
</comment>
<evidence type="ECO:0000256" key="3">
    <source>
        <dbReference type="RuleBase" id="RU000682"/>
    </source>
</evidence>
<organism evidence="6 7">
    <name type="scientific">Allomyces macrogynus (strain ATCC 38327)</name>
    <name type="common">Allomyces javanicus var. macrogynus</name>
    <dbReference type="NCBI Taxonomy" id="578462"/>
    <lineage>
        <taxon>Eukaryota</taxon>
        <taxon>Fungi</taxon>
        <taxon>Fungi incertae sedis</taxon>
        <taxon>Blastocladiomycota</taxon>
        <taxon>Blastocladiomycetes</taxon>
        <taxon>Blastocladiales</taxon>
        <taxon>Blastocladiaceae</taxon>
        <taxon>Allomyces</taxon>
    </lineage>
</organism>
<feature type="DNA-binding region" description="Homeobox" evidence="2">
    <location>
        <begin position="57"/>
        <end position="116"/>
    </location>
</feature>
<keyword evidence="7" id="KW-1185">Reference proteome</keyword>
<dbReference type="Gene3D" id="1.10.10.60">
    <property type="entry name" value="Homeodomain-like"/>
    <property type="match status" value="1"/>
</dbReference>
<evidence type="ECO:0000259" key="5">
    <source>
        <dbReference type="PROSITE" id="PS50071"/>
    </source>
</evidence>
<evidence type="ECO:0000313" key="7">
    <source>
        <dbReference type="Proteomes" id="UP000054350"/>
    </source>
</evidence>
<dbReference type="AlphaFoldDB" id="A0A0L0SLV0"/>
<dbReference type="InterPro" id="IPR009057">
    <property type="entry name" value="Homeodomain-like_sf"/>
</dbReference>
<evidence type="ECO:0000256" key="4">
    <source>
        <dbReference type="SAM" id="MobiDB-lite"/>
    </source>
</evidence>
<dbReference type="PANTHER" id="PTHR24323">
    <property type="entry name" value="CEH-10 HOMEODOMAIN-CONTAINING HOMOLOG"/>
    <property type="match status" value="1"/>
</dbReference>
<reference evidence="6 7" key="1">
    <citation type="submission" date="2009-11" db="EMBL/GenBank/DDBJ databases">
        <title>Annotation of Allomyces macrogynus ATCC 38327.</title>
        <authorList>
            <consortium name="The Broad Institute Genome Sequencing Platform"/>
            <person name="Russ C."/>
            <person name="Cuomo C."/>
            <person name="Burger G."/>
            <person name="Gray M.W."/>
            <person name="Holland P.W.H."/>
            <person name="King N."/>
            <person name="Lang F.B.F."/>
            <person name="Roger A.J."/>
            <person name="Ruiz-Trillo I."/>
            <person name="Young S.K."/>
            <person name="Zeng Q."/>
            <person name="Gargeya S."/>
            <person name="Fitzgerald M."/>
            <person name="Haas B."/>
            <person name="Abouelleil A."/>
            <person name="Alvarado L."/>
            <person name="Arachchi H.M."/>
            <person name="Berlin A."/>
            <person name="Chapman S.B."/>
            <person name="Gearin G."/>
            <person name="Goldberg J."/>
            <person name="Griggs A."/>
            <person name="Gujja S."/>
            <person name="Hansen M."/>
            <person name="Heiman D."/>
            <person name="Howarth C."/>
            <person name="Larimer J."/>
            <person name="Lui A."/>
            <person name="MacDonald P.J.P."/>
            <person name="McCowen C."/>
            <person name="Montmayeur A."/>
            <person name="Murphy C."/>
            <person name="Neiman D."/>
            <person name="Pearson M."/>
            <person name="Priest M."/>
            <person name="Roberts A."/>
            <person name="Saif S."/>
            <person name="Shea T."/>
            <person name="Sisk P."/>
            <person name="Stolte C."/>
            <person name="Sykes S."/>
            <person name="Wortman J."/>
            <person name="Nusbaum C."/>
            <person name="Birren B."/>
        </authorList>
    </citation>
    <scope>NUCLEOTIDE SEQUENCE [LARGE SCALE GENOMIC DNA]</scope>
    <source>
        <strain evidence="6 7">ATCC 38327</strain>
    </source>
</reference>
<sequence length="296" mass="31777">MPAMPRAVIYPSAPAQDSTDNDADESFHHQDDMIMDAHRFIADPMTTTDDVVALLNARKRRRRTLAKERQVLEDAFVQCATPDRTERARLAREIGWSDKAVTVWFQNRRQKERKQAATTTPITMRPPSPAPSAASSSSSSSPPSRARTASLASSTCASPPTPTPIPIPSLPAATTPPLSPTPAARLWSIPTPVPVRIPPVATALRSLIRARAAMQAPRPAVVEHAVDPACPCYACSRALLLGGLGAMPAAPVEVEDTQVDRTCQAFAPLATLLAVCEVERERERVVARPSATATAC</sequence>
<dbReference type="InterPro" id="IPR001356">
    <property type="entry name" value="HD"/>
</dbReference>
<feature type="domain" description="Homeobox" evidence="5">
    <location>
        <begin position="55"/>
        <end position="115"/>
    </location>
</feature>
<dbReference type="GO" id="GO:0006355">
    <property type="term" value="P:regulation of DNA-templated transcription"/>
    <property type="evidence" value="ECO:0007669"/>
    <property type="project" value="TreeGrafter"/>
</dbReference>
<feature type="compositionally biased region" description="Low complexity" evidence="4">
    <location>
        <begin position="131"/>
        <end position="158"/>
    </location>
</feature>
<evidence type="ECO:0000313" key="6">
    <source>
        <dbReference type="EMBL" id="KNE63448.1"/>
    </source>
</evidence>
<dbReference type="EMBL" id="GG745342">
    <property type="protein sequence ID" value="KNE63448.1"/>
    <property type="molecule type" value="Genomic_DNA"/>
</dbReference>
<feature type="compositionally biased region" description="Pro residues" evidence="4">
    <location>
        <begin position="159"/>
        <end position="169"/>
    </location>
</feature>